<evidence type="ECO:0000313" key="2">
    <source>
        <dbReference type="Proteomes" id="UP000176604"/>
    </source>
</evidence>
<proteinExistence type="predicted"/>
<name>A0A1F7UMD9_9BACT</name>
<accession>A0A1F7UMD9</accession>
<evidence type="ECO:0000313" key="1">
    <source>
        <dbReference type="EMBL" id="OGL79446.1"/>
    </source>
</evidence>
<dbReference type="Proteomes" id="UP000176604">
    <property type="component" value="Unassembled WGS sequence"/>
</dbReference>
<dbReference type="EMBL" id="MGEF01000008">
    <property type="protein sequence ID" value="OGL79446.1"/>
    <property type="molecule type" value="Genomic_DNA"/>
</dbReference>
<organism evidence="1 2">
    <name type="scientific">Candidatus Uhrbacteria bacterium RIFCSPHIGHO2_12_FULL_54_23</name>
    <dbReference type="NCBI Taxonomy" id="1802397"/>
    <lineage>
        <taxon>Bacteria</taxon>
        <taxon>Candidatus Uhriibacteriota</taxon>
    </lineage>
</organism>
<protein>
    <submittedName>
        <fullName evidence="1">Uncharacterized protein</fullName>
    </submittedName>
</protein>
<dbReference type="AlphaFoldDB" id="A0A1F7UMD9"/>
<sequence length="104" mass="12112">MTDEQWEETVDRAEKQFGVGERGEEVLAEGGYVAWIEFEGPQGRMKLERTVKPRLKEARMTFSKRIGSGVVVKKVYDPEAMVSFMKAYRWNEGSDDWEEMRGAW</sequence>
<dbReference type="STRING" id="1802397.A3J43_02020"/>
<comment type="caution">
    <text evidence="1">The sequence shown here is derived from an EMBL/GenBank/DDBJ whole genome shotgun (WGS) entry which is preliminary data.</text>
</comment>
<gene>
    <name evidence="1" type="ORF">A3J43_02020</name>
</gene>
<reference evidence="1 2" key="1">
    <citation type="journal article" date="2016" name="Nat. Commun.">
        <title>Thousands of microbial genomes shed light on interconnected biogeochemical processes in an aquifer system.</title>
        <authorList>
            <person name="Anantharaman K."/>
            <person name="Brown C.T."/>
            <person name="Hug L.A."/>
            <person name="Sharon I."/>
            <person name="Castelle C.J."/>
            <person name="Probst A.J."/>
            <person name="Thomas B.C."/>
            <person name="Singh A."/>
            <person name="Wilkins M.J."/>
            <person name="Karaoz U."/>
            <person name="Brodie E.L."/>
            <person name="Williams K.H."/>
            <person name="Hubbard S.S."/>
            <person name="Banfield J.F."/>
        </authorList>
    </citation>
    <scope>NUCLEOTIDE SEQUENCE [LARGE SCALE GENOMIC DNA]</scope>
</reference>